<evidence type="ECO:0000256" key="3">
    <source>
        <dbReference type="ARBA" id="ARBA00005842"/>
    </source>
</evidence>
<evidence type="ECO:0000256" key="8">
    <source>
        <dbReference type="ARBA" id="ARBA00022842"/>
    </source>
</evidence>
<keyword evidence="5 10" id="KW-0819">tRNA processing</keyword>
<evidence type="ECO:0000256" key="6">
    <source>
        <dbReference type="ARBA" id="ARBA00022741"/>
    </source>
</evidence>
<comment type="caution">
    <text evidence="10">Lacks conserved residue(s) required for the propagation of feature annotation.</text>
</comment>
<dbReference type="Proteomes" id="UP000641514">
    <property type="component" value="Unassembled WGS sequence"/>
</dbReference>
<dbReference type="InterPro" id="IPR039657">
    <property type="entry name" value="Dimethylallyltransferase"/>
</dbReference>
<comment type="cofactor">
    <cofactor evidence="1 10">
        <name>Mg(2+)</name>
        <dbReference type="ChEBI" id="CHEBI:18420"/>
    </cofactor>
</comment>
<gene>
    <name evidence="10 14" type="primary">miaA</name>
    <name evidence="14" type="ORF">GCM10011410_10710</name>
</gene>
<evidence type="ECO:0000313" key="14">
    <source>
        <dbReference type="EMBL" id="GGC60095.1"/>
    </source>
</evidence>
<comment type="function">
    <text evidence="2 10 12">Catalyzes the transfer of a dimethylallyl group onto the adenine at position 37 in tRNAs that read codons beginning with uridine, leading to the formation of N6-(dimethylallyl)adenosine (i(6)A).</text>
</comment>
<evidence type="ECO:0000256" key="12">
    <source>
        <dbReference type="RuleBase" id="RU003784"/>
    </source>
</evidence>
<comment type="caution">
    <text evidence="14">The sequence shown here is derived from an EMBL/GenBank/DDBJ whole genome shotgun (WGS) entry which is preliminary data.</text>
</comment>
<evidence type="ECO:0000256" key="4">
    <source>
        <dbReference type="ARBA" id="ARBA00022679"/>
    </source>
</evidence>
<dbReference type="RefSeq" id="WP_188671313.1">
    <property type="nucleotide sequence ID" value="NZ_BMJH01000001.1"/>
</dbReference>
<reference evidence="14" key="2">
    <citation type="submission" date="2020-09" db="EMBL/GenBank/DDBJ databases">
        <authorList>
            <person name="Sun Q."/>
            <person name="Zhou Y."/>
        </authorList>
    </citation>
    <scope>NUCLEOTIDE SEQUENCE</scope>
    <source>
        <strain evidence="14">CGMCC 1.15478</strain>
    </source>
</reference>
<evidence type="ECO:0000256" key="2">
    <source>
        <dbReference type="ARBA" id="ARBA00003213"/>
    </source>
</evidence>
<evidence type="ECO:0000256" key="1">
    <source>
        <dbReference type="ARBA" id="ARBA00001946"/>
    </source>
</evidence>
<sequence>MIRPVVVLGPTASGKSDLGLDLAERLGGEVINIDAMQQYRGMDIGTAKLPVDERRGIPHHQIDTLDVTEIATVANYKTAATADVENLLARGVTPIIVGGSMLYIQALVDDWKFPATDPAVRAKWEARLQEIGVEALHAELARVDPEAAQTILSSDPRRTVRALEVIELTGQPFAASAPKIGEPRWDALLVGVDRNTEELDARIAKRTEVMFQSGLVDEVKTLLGQGLREGVTASRAIGYAQTIASIDGEYDVARAQELTEQGTRRYVRRQRSWFRRDSRIHWVDGADSAPADAVIRIFGR</sequence>
<dbReference type="InterPro" id="IPR018022">
    <property type="entry name" value="IPT"/>
</dbReference>
<organism evidence="14 15">
    <name type="scientific">Hoyosella rhizosphaerae</name>
    <dbReference type="NCBI Taxonomy" id="1755582"/>
    <lineage>
        <taxon>Bacteria</taxon>
        <taxon>Bacillati</taxon>
        <taxon>Actinomycetota</taxon>
        <taxon>Actinomycetes</taxon>
        <taxon>Mycobacteriales</taxon>
        <taxon>Hoyosellaceae</taxon>
        <taxon>Hoyosella</taxon>
    </lineage>
</organism>
<evidence type="ECO:0000256" key="5">
    <source>
        <dbReference type="ARBA" id="ARBA00022694"/>
    </source>
</evidence>
<keyword evidence="7 10" id="KW-0067">ATP-binding</keyword>
<dbReference type="EC" id="2.5.1.75" evidence="10"/>
<dbReference type="EMBL" id="BMJH01000001">
    <property type="protein sequence ID" value="GGC60095.1"/>
    <property type="molecule type" value="Genomic_DNA"/>
</dbReference>
<accession>A0A916U526</accession>
<dbReference type="HAMAP" id="MF_00185">
    <property type="entry name" value="IPP_trans"/>
    <property type="match status" value="1"/>
</dbReference>
<dbReference type="Gene3D" id="1.10.20.140">
    <property type="match status" value="1"/>
</dbReference>
<dbReference type="GO" id="GO:0005524">
    <property type="term" value="F:ATP binding"/>
    <property type="evidence" value="ECO:0007669"/>
    <property type="project" value="UniProtKB-UniRule"/>
</dbReference>
<dbReference type="AlphaFoldDB" id="A0A916U526"/>
<keyword evidence="4 10" id="KW-0808">Transferase</keyword>
<keyword evidence="8 10" id="KW-0460">Magnesium</keyword>
<evidence type="ECO:0000256" key="11">
    <source>
        <dbReference type="RuleBase" id="RU003783"/>
    </source>
</evidence>
<dbReference type="Gene3D" id="3.40.50.300">
    <property type="entry name" value="P-loop containing nucleotide triphosphate hydrolases"/>
    <property type="match status" value="1"/>
</dbReference>
<keyword evidence="6 10" id="KW-0547">Nucleotide-binding</keyword>
<proteinExistence type="inferred from homology"/>
<dbReference type="Pfam" id="PF01715">
    <property type="entry name" value="IPPT"/>
    <property type="match status" value="1"/>
</dbReference>
<name>A0A916U526_9ACTN</name>
<feature type="site" description="Interaction with substrate tRNA" evidence="10">
    <location>
        <position position="121"/>
    </location>
</feature>
<dbReference type="PANTHER" id="PTHR11088:SF60">
    <property type="entry name" value="TRNA DIMETHYLALLYLTRANSFERASE"/>
    <property type="match status" value="1"/>
</dbReference>
<dbReference type="InterPro" id="IPR027417">
    <property type="entry name" value="P-loop_NTPase"/>
</dbReference>
<comment type="catalytic activity">
    <reaction evidence="9 10 11">
        <text>adenosine(37) in tRNA + dimethylallyl diphosphate = N(6)-dimethylallyladenosine(37) in tRNA + diphosphate</text>
        <dbReference type="Rhea" id="RHEA:26482"/>
        <dbReference type="Rhea" id="RHEA-COMP:10162"/>
        <dbReference type="Rhea" id="RHEA-COMP:10375"/>
        <dbReference type="ChEBI" id="CHEBI:33019"/>
        <dbReference type="ChEBI" id="CHEBI:57623"/>
        <dbReference type="ChEBI" id="CHEBI:74411"/>
        <dbReference type="ChEBI" id="CHEBI:74415"/>
        <dbReference type="EC" id="2.5.1.75"/>
    </reaction>
</comment>
<evidence type="ECO:0000313" key="15">
    <source>
        <dbReference type="Proteomes" id="UP000641514"/>
    </source>
</evidence>
<feature type="binding site" evidence="10">
    <location>
        <begin position="9"/>
        <end position="16"/>
    </location>
    <ligand>
        <name>ATP</name>
        <dbReference type="ChEBI" id="CHEBI:30616"/>
    </ligand>
</feature>
<dbReference type="NCBIfam" id="TIGR00174">
    <property type="entry name" value="miaA"/>
    <property type="match status" value="1"/>
</dbReference>
<dbReference type="GO" id="GO:0052381">
    <property type="term" value="F:tRNA dimethylallyltransferase activity"/>
    <property type="evidence" value="ECO:0007669"/>
    <property type="project" value="UniProtKB-UniRule"/>
</dbReference>
<dbReference type="SUPFAM" id="SSF52540">
    <property type="entry name" value="P-loop containing nucleoside triphosphate hydrolases"/>
    <property type="match status" value="1"/>
</dbReference>
<protein>
    <recommendedName>
        <fullName evidence="10">tRNA dimethylallyltransferase</fullName>
        <ecNumber evidence="10">2.5.1.75</ecNumber>
    </recommendedName>
    <alternativeName>
        <fullName evidence="10">Dimethylallyl diphosphate:tRNA dimethylallyltransferase</fullName>
        <shortName evidence="10">DMAPP:tRNA dimethylallyltransferase</shortName>
        <shortName evidence="10">DMATase</shortName>
    </alternativeName>
    <alternativeName>
        <fullName evidence="10">Isopentenyl-diphosphate:tRNA isopentenyltransferase</fullName>
        <shortName evidence="10">IPP transferase</shortName>
        <shortName evidence="10">IPPT</shortName>
        <shortName evidence="10">IPTase</shortName>
    </alternativeName>
</protein>
<keyword evidence="15" id="KW-1185">Reference proteome</keyword>
<feature type="binding site" evidence="10">
    <location>
        <begin position="11"/>
        <end position="16"/>
    </location>
    <ligand>
        <name>substrate</name>
    </ligand>
</feature>
<evidence type="ECO:0000256" key="10">
    <source>
        <dbReference type="HAMAP-Rule" id="MF_00185"/>
    </source>
</evidence>
<reference evidence="14" key="1">
    <citation type="journal article" date="2014" name="Int. J. Syst. Evol. Microbiol.">
        <title>Complete genome sequence of Corynebacterium casei LMG S-19264T (=DSM 44701T), isolated from a smear-ripened cheese.</title>
        <authorList>
            <consortium name="US DOE Joint Genome Institute (JGI-PGF)"/>
            <person name="Walter F."/>
            <person name="Albersmeier A."/>
            <person name="Kalinowski J."/>
            <person name="Ruckert C."/>
        </authorList>
    </citation>
    <scope>NUCLEOTIDE SEQUENCE</scope>
    <source>
        <strain evidence="14">CGMCC 1.15478</strain>
    </source>
</reference>
<dbReference type="FunFam" id="1.10.20.140:FF:000001">
    <property type="entry name" value="tRNA dimethylallyltransferase"/>
    <property type="match status" value="1"/>
</dbReference>
<dbReference type="GO" id="GO:0006400">
    <property type="term" value="P:tRNA modification"/>
    <property type="evidence" value="ECO:0007669"/>
    <property type="project" value="TreeGrafter"/>
</dbReference>
<evidence type="ECO:0000256" key="9">
    <source>
        <dbReference type="ARBA" id="ARBA00049563"/>
    </source>
</evidence>
<evidence type="ECO:0000256" key="13">
    <source>
        <dbReference type="RuleBase" id="RU003785"/>
    </source>
</evidence>
<dbReference type="PANTHER" id="PTHR11088">
    <property type="entry name" value="TRNA DIMETHYLALLYLTRANSFERASE"/>
    <property type="match status" value="1"/>
</dbReference>
<evidence type="ECO:0000256" key="7">
    <source>
        <dbReference type="ARBA" id="ARBA00022840"/>
    </source>
</evidence>
<comment type="similarity">
    <text evidence="3 10 13">Belongs to the IPP transferase family.</text>
</comment>
<feature type="site" description="Interaction with substrate tRNA" evidence="10">
    <location>
        <position position="100"/>
    </location>
</feature>
<comment type="subunit">
    <text evidence="10">Monomer.</text>
</comment>